<dbReference type="InterPro" id="IPR036597">
    <property type="entry name" value="Fido-like_dom_sf"/>
</dbReference>
<protein>
    <submittedName>
        <fullName evidence="4">Fic family protein</fullName>
    </submittedName>
</protein>
<dbReference type="Pfam" id="PF02661">
    <property type="entry name" value="Fic"/>
    <property type="match status" value="1"/>
</dbReference>
<proteinExistence type="predicted"/>
<keyword evidence="5" id="KW-1185">Reference proteome</keyword>
<dbReference type="AlphaFoldDB" id="A0A1Y6BDF8"/>
<reference evidence="5" key="1">
    <citation type="submission" date="2017-04" db="EMBL/GenBank/DDBJ databases">
        <authorList>
            <person name="Varghese N."/>
            <person name="Submissions S."/>
        </authorList>
    </citation>
    <scope>NUCLEOTIDE SEQUENCE [LARGE SCALE GENOMIC DNA]</scope>
    <source>
        <strain evidence="5">RKEM611</strain>
    </source>
</reference>
<evidence type="ECO:0000313" key="5">
    <source>
        <dbReference type="Proteomes" id="UP000192907"/>
    </source>
</evidence>
<dbReference type="Proteomes" id="UP000192907">
    <property type="component" value="Unassembled WGS sequence"/>
</dbReference>
<dbReference type="GO" id="GO:0005524">
    <property type="term" value="F:ATP binding"/>
    <property type="evidence" value="ECO:0007669"/>
    <property type="project" value="UniProtKB-KW"/>
</dbReference>
<dbReference type="OrthoDB" id="9807853at2"/>
<dbReference type="InterPro" id="IPR040198">
    <property type="entry name" value="Fido_containing"/>
</dbReference>
<evidence type="ECO:0000313" key="4">
    <source>
        <dbReference type="EMBL" id="SME98217.1"/>
    </source>
</evidence>
<feature type="binding site" evidence="2">
    <location>
        <begin position="247"/>
        <end position="248"/>
    </location>
    <ligand>
        <name>ATP</name>
        <dbReference type="ChEBI" id="CHEBI:30616"/>
    </ligand>
</feature>
<keyword evidence="2" id="KW-0547">Nucleotide-binding</keyword>
<organism evidence="4 5">
    <name type="scientific">Pseudobacteriovorax antillogorgiicola</name>
    <dbReference type="NCBI Taxonomy" id="1513793"/>
    <lineage>
        <taxon>Bacteria</taxon>
        <taxon>Pseudomonadati</taxon>
        <taxon>Bdellovibrionota</taxon>
        <taxon>Oligoflexia</taxon>
        <taxon>Oligoflexales</taxon>
        <taxon>Pseudobacteriovoracaceae</taxon>
        <taxon>Pseudobacteriovorax</taxon>
    </lineage>
</organism>
<gene>
    <name evidence="4" type="ORF">SAMN06296036_102430</name>
</gene>
<dbReference type="Gene3D" id="1.10.3290.10">
    <property type="entry name" value="Fido-like domain"/>
    <property type="match status" value="1"/>
</dbReference>
<accession>A0A1Y6BDF8</accession>
<evidence type="ECO:0000256" key="2">
    <source>
        <dbReference type="PIRSR" id="PIRSR640198-2"/>
    </source>
</evidence>
<dbReference type="PANTHER" id="PTHR13504:SF38">
    <property type="entry name" value="FIDO DOMAIN-CONTAINING PROTEIN"/>
    <property type="match status" value="1"/>
</dbReference>
<dbReference type="EMBL" id="FWZT01000002">
    <property type="protein sequence ID" value="SME98217.1"/>
    <property type="molecule type" value="Genomic_DNA"/>
</dbReference>
<name>A0A1Y6BDF8_9BACT</name>
<evidence type="ECO:0000259" key="3">
    <source>
        <dbReference type="PROSITE" id="PS51459"/>
    </source>
</evidence>
<dbReference type="RefSeq" id="WP_132314928.1">
    <property type="nucleotide sequence ID" value="NZ_FWZT01000002.1"/>
</dbReference>
<evidence type="ECO:0000256" key="1">
    <source>
        <dbReference type="PIRSR" id="PIRSR640198-1"/>
    </source>
</evidence>
<dbReference type="InterPro" id="IPR003812">
    <property type="entry name" value="Fido"/>
</dbReference>
<dbReference type="STRING" id="1513793.SAMN06296036_102430"/>
<dbReference type="PANTHER" id="PTHR13504">
    <property type="entry name" value="FIDO DOMAIN-CONTAINING PROTEIN DDB_G0283145"/>
    <property type="match status" value="1"/>
</dbReference>
<feature type="active site" evidence="1">
    <location>
        <position position="205"/>
    </location>
</feature>
<sequence length="360" mass="41185">MKFEIRTLPSYRPDLDVLGNIAEIEHVTGLWVKTTGLSKSLIASLKKTSIITSSGASTRIEKALMSDKEVGDFVAKGRKITSISSRSEREVAGYIDALQYIYDSSGEDRISEHNVKTLHQLMTQQFTNEMLAPELRGNYKTAPNNVIEQDEIGNPIRTWFETTPPGPQTQSAMTELIEIYHQHIDLNTPKLMVIAWFVVHFLAIHPFQDGNGRLSRLLTIWLLLNNGYEWIPYVSHEKYIEDNKEAYYLRLRETKASFLSNTVDYHPWINFFSNILARQARYLKENVIEKADSFIVDSNLGKNEKLVMEALADRELSRAELQNFVPMTELGMKKLLGRLRDRGLVGVTGRGKRTKYLIKS</sequence>
<dbReference type="SUPFAM" id="SSF140931">
    <property type="entry name" value="Fic-like"/>
    <property type="match status" value="1"/>
</dbReference>
<dbReference type="PROSITE" id="PS51459">
    <property type="entry name" value="FIDO"/>
    <property type="match status" value="1"/>
</dbReference>
<feature type="domain" description="Fido" evidence="3">
    <location>
        <begin position="110"/>
        <end position="274"/>
    </location>
</feature>
<keyword evidence="2" id="KW-0067">ATP-binding</keyword>
<feature type="binding site" evidence="2">
    <location>
        <begin position="209"/>
        <end position="216"/>
    </location>
    <ligand>
        <name>ATP</name>
        <dbReference type="ChEBI" id="CHEBI:30616"/>
    </ligand>
</feature>